<dbReference type="Proteomes" id="UP000197361">
    <property type="component" value="Unassembled WGS sequence"/>
</dbReference>
<dbReference type="SMART" id="SM00062">
    <property type="entry name" value="PBPb"/>
    <property type="match status" value="1"/>
</dbReference>
<dbReference type="CDD" id="cd13692">
    <property type="entry name" value="PBP2_BztA"/>
    <property type="match status" value="1"/>
</dbReference>
<keyword evidence="3" id="KW-0732">Signal</keyword>
<dbReference type="OrthoDB" id="9777941at2"/>
<comment type="similarity">
    <text evidence="1">Belongs to the bacterial solute-binding protein 3 family.</text>
</comment>
<evidence type="ECO:0000256" key="3">
    <source>
        <dbReference type="ARBA" id="ARBA00022729"/>
    </source>
</evidence>
<dbReference type="Gene3D" id="3.40.190.10">
    <property type="entry name" value="Periplasmic binding protein-like II"/>
    <property type="match status" value="2"/>
</dbReference>
<dbReference type="EMBL" id="NISK01000001">
    <property type="protein sequence ID" value="OWQ99277.1"/>
    <property type="molecule type" value="Genomic_DNA"/>
</dbReference>
<organism evidence="5 6">
    <name type="scientific">Sphingopyxis bauzanensis</name>
    <dbReference type="NCBI Taxonomy" id="651663"/>
    <lineage>
        <taxon>Bacteria</taxon>
        <taxon>Pseudomonadati</taxon>
        <taxon>Pseudomonadota</taxon>
        <taxon>Alphaproteobacteria</taxon>
        <taxon>Sphingomonadales</taxon>
        <taxon>Sphingomonadaceae</taxon>
        <taxon>Sphingopyxis</taxon>
    </lineage>
</organism>
<dbReference type="InterPro" id="IPR001638">
    <property type="entry name" value="Solute-binding_3/MltF_N"/>
</dbReference>
<name>A0A246K2U7_9SPHN</name>
<evidence type="ECO:0000313" key="5">
    <source>
        <dbReference type="EMBL" id="OWQ99277.1"/>
    </source>
</evidence>
<evidence type="ECO:0000256" key="2">
    <source>
        <dbReference type="ARBA" id="ARBA00022448"/>
    </source>
</evidence>
<evidence type="ECO:0000259" key="4">
    <source>
        <dbReference type="SMART" id="SM00062"/>
    </source>
</evidence>
<gene>
    <name evidence="5" type="ORF">CDQ92_03710</name>
</gene>
<feature type="domain" description="Solute-binding protein family 3/N-terminal" evidence="4">
    <location>
        <begin position="62"/>
        <end position="292"/>
    </location>
</feature>
<dbReference type="InterPro" id="IPR051455">
    <property type="entry name" value="Bact_solute-bind_prot3"/>
</dbReference>
<dbReference type="PROSITE" id="PS51257">
    <property type="entry name" value="PROKAR_LIPOPROTEIN"/>
    <property type="match status" value="1"/>
</dbReference>
<keyword evidence="2" id="KW-0813">Transport</keyword>
<protein>
    <submittedName>
        <fullName evidence="5">Amino acid ABC transporter substrate-binding protein</fullName>
    </submittedName>
</protein>
<dbReference type="PANTHER" id="PTHR30085:SF7">
    <property type="entry name" value="AMINO-ACID ABC TRANSPORTER-BINDING PROTEIN YHDW-RELATED"/>
    <property type="match status" value="1"/>
</dbReference>
<proteinExistence type="inferred from homology"/>
<reference evidence="5 6" key="1">
    <citation type="journal article" date="2010" name="Int. J. Syst. Evol. Microbiol.">
        <title>Sphingopyxis bauzanensis sp. nov., a psychrophilic bacterium isolated from soil.</title>
        <authorList>
            <person name="Zhang D.C."/>
            <person name="Liu H.C."/>
            <person name="Xin Y.H."/>
            <person name="Zhou Y.G."/>
            <person name="Schinner F."/>
            <person name="Margesin R."/>
        </authorList>
    </citation>
    <scope>NUCLEOTIDE SEQUENCE [LARGE SCALE GENOMIC DNA]</scope>
    <source>
        <strain evidence="5 6">DSM 22271</strain>
    </source>
</reference>
<sequence>MALASKALFMNRSHARRHWLPALLAASAVLLAGCDSEPAATGGYEIAAAKGSTLARIRSRGTLNCAIHTGQLGMSYLDKRGRWQGFFVDYCRALAAAVLGDARKVRFMPVASNKRFTIVQTGEADVLSRTTTWTLTRDTDLGVNFVGTMYYDGQSFLVPRRSGVRLPADLEGASICITKGTTSELNTAEYFERKGLRFQSVVFENPEEAKLAFFAGRCDAMTTDAFTLTVIRLADAARPDDYVVLPERLTKEPVGPVVRSDDEQWFEINKWVLNALFAAEEMGVTRANAARMRITSRDPEVRKMLGGLPGFGKSLGLDDDWAYRAIEATGNYGEIFNRHITPLGVERGQNKLYRDGGLIYPLPMR</sequence>
<dbReference type="AlphaFoldDB" id="A0A246K2U7"/>
<dbReference type="PANTHER" id="PTHR30085">
    <property type="entry name" value="AMINO ACID ABC TRANSPORTER PERMEASE"/>
    <property type="match status" value="1"/>
</dbReference>
<dbReference type="SUPFAM" id="SSF53850">
    <property type="entry name" value="Periplasmic binding protein-like II"/>
    <property type="match status" value="1"/>
</dbReference>
<dbReference type="Pfam" id="PF00497">
    <property type="entry name" value="SBP_bac_3"/>
    <property type="match status" value="1"/>
</dbReference>
<accession>A0A246K2U7</accession>
<keyword evidence="6" id="KW-1185">Reference proteome</keyword>
<comment type="caution">
    <text evidence="5">The sequence shown here is derived from an EMBL/GenBank/DDBJ whole genome shotgun (WGS) entry which is preliminary data.</text>
</comment>
<evidence type="ECO:0000256" key="1">
    <source>
        <dbReference type="ARBA" id="ARBA00010333"/>
    </source>
</evidence>
<evidence type="ECO:0000313" key="6">
    <source>
        <dbReference type="Proteomes" id="UP000197361"/>
    </source>
</evidence>
<dbReference type="GO" id="GO:0006865">
    <property type="term" value="P:amino acid transport"/>
    <property type="evidence" value="ECO:0007669"/>
    <property type="project" value="TreeGrafter"/>
</dbReference>